<proteinExistence type="predicted"/>
<dbReference type="WBParaSite" id="RSKR_0001035400.1">
    <property type="protein sequence ID" value="RSKR_0001035400.1"/>
    <property type="gene ID" value="RSKR_0001035400"/>
</dbReference>
<organism evidence="1 2">
    <name type="scientific">Rhabditophanes sp. KR3021</name>
    <dbReference type="NCBI Taxonomy" id="114890"/>
    <lineage>
        <taxon>Eukaryota</taxon>
        <taxon>Metazoa</taxon>
        <taxon>Ecdysozoa</taxon>
        <taxon>Nematoda</taxon>
        <taxon>Chromadorea</taxon>
        <taxon>Rhabditida</taxon>
        <taxon>Tylenchina</taxon>
        <taxon>Panagrolaimomorpha</taxon>
        <taxon>Strongyloidoidea</taxon>
        <taxon>Alloionematidae</taxon>
        <taxon>Rhabditophanes</taxon>
    </lineage>
</organism>
<reference evidence="2" key="1">
    <citation type="submission" date="2016-11" db="UniProtKB">
        <authorList>
            <consortium name="WormBaseParasite"/>
        </authorList>
    </citation>
    <scope>IDENTIFICATION</scope>
    <source>
        <strain evidence="2">KR3021</strain>
    </source>
</reference>
<dbReference type="Proteomes" id="UP000095286">
    <property type="component" value="Unplaced"/>
</dbReference>
<name>A0AC35UDT5_9BILA</name>
<sequence>MKGNFFIVFSIFYLLCDGGVDGARRKLWKPYGFNLRCNKVLGNDLTYIKKVKKFKWTDKMKLGMSCKEIRARGFYPNAPMSKAEAEFPLAYARNVYTDYETIELMLLVSYAPQNHYCFSVDKKQPKMIKKMKQLASCFKNVYISPVYFNMLSNGNYLPDAHYECMKILVNKKFRYLFNLLVSINDITNNK</sequence>
<evidence type="ECO:0000313" key="2">
    <source>
        <dbReference type="WBParaSite" id="RSKR_0001035400.1"/>
    </source>
</evidence>
<protein>
    <submittedName>
        <fullName evidence="2">Astacin domain-containing protein</fullName>
    </submittedName>
</protein>
<accession>A0AC35UDT5</accession>
<evidence type="ECO:0000313" key="1">
    <source>
        <dbReference type="Proteomes" id="UP000095286"/>
    </source>
</evidence>